<keyword evidence="1" id="KW-1133">Transmembrane helix</keyword>
<keyword evidence="1" id="KW-0472">Membrane</keyword>
<gene>
    <name evidence="2" type="ORF">SAMN05444158_4579</name>
</gene>
<organism evidence="2 3">
    <name type="scientific">Bradyrhizobium canariense</name>
    <dbReference type="NCBI Taxonomy" id="255045"/>
    <lineage>
        <taxon>Bacteria</taxon>
        <taxon>Pseudomonadati</taxon>
        <taxon>Pseudomonadota</taxon>
        <taxon>Alphaproteobacteria</taxon>
        <taxon>Hyphomicrobiales</taxon>
        <taxon>Nitrobacteraceae</taxon>
        <taxon>Bradyrhizobium</taxon>
    </lineage>
</organism>
<evidence type="ECO:0000256" key="1">
    <source>
        <dbReference type="SAM" id="Phobius"/>
    </source>
</evidence>
<protein>
    <submittedName>
        <fullName evidence="2">Uncharacterized protein</fullName>
    </submittedName>
</protein>
<evidence type="ECO:0000313" key="3">
    <source>
        <dbReference type="Proteomes" id="UP000243904"/>
    </source>
</evidence>
<keyword evidence="1" id="KW-0812">Transmembrane</keyword>
<accession>A0A1H1Y0M6</accession>
<name>A0A1H1Y0M6_9BRAD</name>
<keyword evidence="3" id="KW-1185">Reference proteome</keyword>
<sequence>MSAYSVGRTYWQLVLLGSVIISGLASALLGDGPWDWMSWLMLSIPLALVGYFCVKAR</sequence>
<feature type="transmembrane region" description="Helical" evidence="1">
    <location>
        <begin position="36"/>
        <end position="54"/>
    </location>
</feature>
<proteinExistence type="predicted"/>
<feature type="transmembrane region" description="Helical" evidence="1">
    <location>
        <begin position="12"/>
        <end position="30"/>
    </location>
</feature>
<evidence type="ECO:0000313" key="2">
    <source>
        <dbReference type="EMBL" id="SDT15034.1"/>
    </source>
</evidence>
<dbReference type="Proteomes" id="UP000243904">
    <property type="component" value="Chromosome I"/>
</dbReference>
<dbReference type="AlphaFoldDB" id="A0A1H1Y0M6"/>
<reference evidence="3" key="1">
    <citation type="submission" date="2016-10" db="EMBL/GenBank/DDBJ databases">
        <authorList>
            <person name="Varghese N."/>
            <person name="Submissions S."/>
        </authorList>
    </citation>
    <scope>NUCLEOTIDE SEQUENCE [LARGE SCALE GENOMIC DNA]</scope>
    <source>
        <strain evidence="3">GAS369</strain>
    </source>
</reference>
<dbReference type="EMBL" id="LT629750">
    <property type="protein sequence ID" value="SDT15034.1"/>
    <property type="molecule type" value="Genomic_DNA"/>
</dbReference>